<gene>
    <name evidence="2" type="ORF">AMTR_s00017p00216620</name>
</gene>
<sequence length="61" mass="6723">MIKVVPESLSFKGGRDKQMFMVSMEIDAELLSSGSVAYGFLRWIGLKKPHLVSSPIVVALQ</sequence>
<protein>
    <recommendedName>
        <fullName evidence="1">Subtilisin-like protease fibronectin type-III domain-containing protein</fullName>
    </recommendedName>
</protein>
<reference evidence="3" key="1">
    <citation type="journal article" date="2013" name="Science">
        <title>The Amborella genome and the evolution of flowering plants.</title>
        <authorList>
            <consortium name="Amborella Genome Project"/>
        </authorList>
    </citation>
    <scope>NUCLEOTIDE SEQUENCE [LARGE SCALE GENOMIC DNA]</scope>
</reference>
<name>W1PKY1_AMBTC</name>
<dbReference type="Pfam" id="PF17766">
    <property type="entry name" value="fn3_6"/>
    <property type="match status" value="1"/>
</dbReference>
<evidence type="ECO:0000259" key="1">
    <source>
        <dbReference type="Pfam" id="PF17766"/>
    </source>
</evidence>
<dbReference type="InterPro" id="IPR041469">
    <property type="entry name" value="Subtilisin-like_FN3"/>
</dbReference>
<dbReference type="AlphaFoldDB" id="W1PKY1"/>
<dbReference type="Gramene" id="ERN08673">
    <property type="protein sequence ID" value="ERN08673"/>
    <property type="gene ID" value="AMTR_s00017p00216620"/>
</dbReference>
<proteinExistence type="predicted"/>
<dbReference type="EMBL" id="KI393256">
    <property type="protein sequence ID" value="ERN08673.1"/>
    <property type="molecule type" value="Genomic_DNA"/>
</dbReference>
<evidence type="ECO:0000313" key="2">
    <source>
        <dbReference type="EMBL" id="ERN08673.1"/>
    </source>
</evidence>
<evidence type="ECO:0000313" key="3">
    <source>
        <dbReference type="Proteomes" id="UP000017836"/>
    </source>
</evidence>
<dbReference type="Gene3D" id="2.60.40.2310">
    <property type="match status" value="1"/>
</dbReference>
<feature type="domain" description="Subtilisin-like protease fibronectin type-III" evidence="1">
    <location>
        <begin position="2"/>
        <end position="58"/>
    </location>
</feature>
<organism evidence="2 3">
    <name type="scientific">Amborella trichopoda</name>
    <dbReference type="NCBI Taxonomy" id="13333"/>
    <lineage>
        <taxon>Eukaryota</taxon>
        <taxon>Viridiplantae</taxon>
        <taxon>Streptophyta</taxon>
        <taxon>Embryophyta</taxon>
        <taxon>Tracheophyta</taxon>
        <taxon>Spermatophyta</taxon>
        <taxon>Magnoliopsida</taxon>
        <taxon>Amborellales</taxon>
        <taxon>Amborellaceae</taxon>
        <taxon>Amborella</taxon>
    </lineage>
</organism>
<dbReference type="HOGENOM" id="CLU_2925649_0_0_1"/>
<dbReference type="Proteomes" id="UP000017836">
    <property type="component" value="Unassembled WGS sequence"/>
</dbReference>
<keyword evidence="3" id="KW-1185">Reference proteome</keyword>
<accession>W1PKY1</accession>